<dbReference type="InterPro" id="IPR000160">
    <property type="entry name" value="GGDEF_dom"/>
</dbReference>
<dbReference type="EMBL" id="CP001089">
    <property type="protein sequence ID" value="ACD97146.1"/>
    <property type="molecule type" value="Genomic_DNA"/>
</dbReference>
<dbReference type="STRING" id="398767.Glov_3442"/>
<dbReference type="PANTHER" id="PTHR46663:SF4">
    <property type="entry name" value="DIGUANYLATE CYCLASE DGCT-RELATED"/>
    <property type="match status" value="1"/>
</dbReference>
<keyword evidence="12" id="KW-1185">Reference proteome</keyword>
<proteinExistence type="predicted"/>
<dbReference type="KEGG" id="glo:Glov_3442"/>
<evidence type="ECO:0000256" key="4">
    <source>
        <dbReference type="ARBA" id="ARBA00022741"/>
    </source>
</evidence>
<dbReference type="InterPro" id="IPR029787">
    <property type="entry name" value="Nucleotide_cyclase"/>
</dbReference>
<dbReference type="GO" id="GO:0016301">
    <property type="term" value="F:kinase activity"/>
    <property type="evidence" value="ECO:0007669"/>
    <property type="project" value="UniProtKB-KW"/>
</dbReference>
<dbReference type="InterPro" id="IPR029150">
    <property type="entry name" value="dCache_3"/>
</dbReference>
<feature type="domain" description="GGDEF" evidence="10">
    <location>
        <begin position="517"/>
        <end position="646"/>
    </location>
</feature>
<dbReference type="SMART" id="SM00267">
    <property type="entry name" value="GGDEF"/>
    <property type="match status" value="1"/>
</dbReference>
<dbReference type="CDD" id="cd01949">
    <property type="entry name" value="GGDEF"/>
    <property type="match status" value="1"/>
</dbReference>
<dbReference type="PROSITE" id="PS50112">
    <property type="entry name" value="PAS"/>
    <property type="match status" value="1"/>
</dbReference>
<dbReference type="GO" id="GO:0005524">
    <property type="term" value="F:ATP binding"/>
    <property type="evidence" value="ECO:0007669"/>
    <property type="project" value="UniProtKB-KW"/>
</dbReference>
<evidence type="ECO:0000259" key="9">
    <source>
        <dbReference type="PROSITE" id="PS50113"/>
    </source>
</evidence>
<organism evidence="11 12">
    <name type="scientific">Trichlorobacter lovleyi (strain ATCC BAA-1151 / DSM 17278 / SZ)</name>
    <name type="common">Geobacter lovleyi</name>
    <dbReference type="NCBI Taxonomy" id="398767"/>
    <lineage>
        <taxon>Bacteria</taxon>
        <taxon>Pseudomonadati</taxon>
        <taxon>Thermodesulfobacteriota</taxon>
        <taxon>Desulfuromonadia</taxon>
        <taxon>Geobacterales</taxon>
        <taxon>Geobacteraceae</taxon>
        <taxon>Trichlorobacter</taxon>
    </lineage>
</organism>
<dbReference type="SUPFAM" id="SSF55785">
    <property type="entry name" value="PYP-like sensor domain (PAS domain)"/>
    <property type="match status" value="1"/>
</dbReference>
<dbReference type="FunFam" id="3.30.70.270:FF:000001">
    <property type="entry name" value="Diguanylate cyclase domain protein"/>
    <property type="match status" value="1"/>
</dbReference>
<dbReference type="Pfam" id="PF13426">
    <property type="entry name" value="PAS_9"/>
    <property type="match status" value="1"/>
</dbReference>
<evidence type="ECO:0000313" key="11">
    <source>
        <dbReference type="EMBL" id="ACD97146.1"/>
    </source>
</evidence>
<dbReference type="eggNOG" id="COG3290">
    <property type="taxonomic scope" value="Bacteria"/>
</dbReference>
<gene>
    <name evidence="11" type="ordered locus">Glov_3442</name>
</gene>
<dbReference type="InterPro" id="IPR052163">
    <property type="entry name" value="DGC-Regulatory_Protein"/>
</dbReference>
<evidence type="ECO:0000313" key="12">
    <source>
        <dbReference type="Proteomes" id="UP000002420"/>
    </source>
</evidence>
<accession>B3E243</accession>
<dbReference type="Gene3D" id="3.30.450.20">
    <property type="entry name" value="PAS domain"/>
    <property type="match status" value="1"/>
</dbReference>
<feature type="domain" description="PAC" evidence="9">
    <location>
        <begin position="434"/>
        <end position="485"/>
    </location>
</feature>
<keyword evidence="3" id="KW-0808">Transferase</keyword>
<evidence type="ECO:0000256" key="3">
    <source>
        <dbReference type="ARBA" id="ARBA00022679"/>
    </source>
</evidence>
<keyword evidence="4" id="KW-0547">Nucleotide-binding</keyword>
<evidence type="ECO:0000256" key="7">
    <source>
        <dbReference type="ARBA" id="ARBA00023012"/>
    </source>
</evidence>
<dbReference type="PROSITE" id="PS50113">
    <property type="entry name" value="PAC"/>
    <property type="match status" value="1"/>
</dbReference>
<dbReference type="Proteomes" id="UP000002420">
    <property type="component" value="Chromosome"/>
</dbReference>
<dbReference type="RefSeq" id="WP_012471467.1">
    <property type="nucleotide sequence ID" value="NC_010814.1"/>
</dbReference>
<dbReference type="PANTHER" id="PTHR46663">
    <property type="entry name" value="DIGUANYLATE CYCLASE DGCT-RELATED"/>
    <property type="match status" value="1"/>
</dbReference>
<dbReference type="HOGENOM" id="CLU_027484_0_0_7"/>
<evidence type="ECO:0000256" key="6">
    <source>
        <dbReference type="ARBA" id="ARBA00022840"/>
    </source>
</evidence>
<dbReference type="SMART" id="SM00091">
    <property type="entry name" value="PAS"/>
    <property type="match status" value="1"/>
</dbReference>
<dbReference type="GO" id="GO:0016020">
    <property type="term" value="C:membrane"/>
    <property type="evidence" value="ECO:0007669"/>
    <property type="project" value="UniProtKB-SubCell"/>
</dbReference>
<dbReference type="InterPro" id="IPR000700">
    <property type="entry name" value="PAS-assoc_C"/>
</dbReference>
<dbReference type="NCBIfam" id="TIGR00254">
    <property type="entry name" value="GGDEF"/>
    <property type="match status" value="1"/>
</dbReference>
<feature type="domain" description="PAS" evidence="8">
    <location>
        <begin position="357"/>
        <end position="409"/>
    </location>
</feature>
<sequence length="646" mass="72701">MKLPDRLYKRICWGVCLLSLAFWSCGAAYLRHERDTQEKLQLAGQTHAQEVAWQAVTTAHRIAMQAYFDSYIMQPEVLDILQAATTGDRNQQAIERVRLYRKLSPVYEQFRQRDVRQLHFHTPDNRSFLRFHSPHNSGDSLVASRPSVVEANRTRKPVFGFETGRVIIGFRNVFPIVWQGQHLGSVELSQPFEAVRKGLHDLDAAKDYLLLLKSSVLLPKLFDEHKKNYAPSLISQDWLVEDPQRELPDSPPPLSPVSQEVYKLLKTDQGFQAALAAGKPASVAISHVGQVFQVSLVPLHDTDGAASAVMLTFVRTPELESLYASHRTNLLVFTIMTLFGGTALYLFLSSMQTVLEQEQRLALITSNIADGIYVMDGQGRITFVNERATEILGFAPDELNGQIAHDLFHRHAGGNQTVLEECPIYRVIQTRGRYEGEEQFIQKNGDLLMVEVASQPMLKSGRIIGSVTVFRDITERKQLEEQLRLLSITDPLTGVYNRRFLQETLLKELCRAERHGEPFSLIMLDIDHFKQVNDRYGHDVGDQVLRHLVKLIQKRIRSSDCLARWGGEEFIVLLPHTGLLAAAALAETLLEDLRVSELKGVGCVTASFGVAVSRPGDTVEQLGQRADALMYLAKQAGRNCVRAESV</sequence>
<keyword evidence="5" id="KW-0418">Kinase</keyword>
<dbReference type="InterPro" id="IPR000014">
    <property type="entry name" value="PAS"/>
</dbReference>
<evidence type="ECO:0000256" key="5">
    <source>
        <dbReference type="ARBA" id="ARBA00022777"/>
    </source>
</evidence>
<dbReference type="NCBIfam" id="TIGR00229">
    <property type="entry name" value="sensory_box"/>
    <property type="match status" value="1"/>
</dbReference>
<dbReference type="InterPro" id="IPR029151">
    <property type="entry name" value="Sensor-like_sf"/>
</dbReference>
<reference evidence="11 12" key="1">
    <citation type="submission" date="2008-05" db="EMBL/GenBank/DDBJ databases">
        <title>Complete sequence of chromosome of Geobacter lovleyi SZ.</title>
        <authorList>
            <consortium name="US DOE Joint Genome Institute"/>
            <person name="Lucas S."/>
            <person name="Copeland A."/>
            <person name="Lapidus A."/>
            <person name="Glavina del Rio T."/>
            <person name="Dalin E."/>
            <person name="Tice H."/>
            <person name="Bruce D."/>
            <person name="Goodwin L."/>
            <person name="Pitluck S."/>
            <person name="Chertkov O."/>
            <person name="Meincke L."/>
            <person name="Brettin T."/>
            <person name="Detter J.C."/>
            <person name="Han C."/>
            <person name="Tapia R."/>
            <person name="Kuske C.R."/>
            <person name="Schmutz J."/>
            <person name="Larimer F."/>
            <person name="Land M."/>
            <person name="Hauser L."/>
            <person name="Kyrpides N."/>
            <person name="Mikhailova N."/>
            <person name="Sung Y."/>
            <person name="Fletcher K.E."/>
            <person name="Ritalahti K.M."/>
            <person name="Loeffler F.E."/>
            <person name="Richardson P."/>
        </authorList>
    </citation>
    <scope>NUCLEOTIDE SEQUENCE [LARGE SCALE GENOMIC DNA]</scope>
    <source>
        <strain evidence="12">ATCC BAA-1151 / DSM 17278 / SZ</strain>
    </source>
</reference>
<keyword evidence="7" id="KW-0902">Two-component regulatory system</keyword>
<evidence type="ECO:0000256" key="1">
    <source>
        <dbReference type="ARBA" id="ARBA00004370"/>
    </source>
</evidence>
<evidence type="ECO:0000256" key="2">
    <source>
        <dbReference type="ARBA" id="ARBA00022553"/>
    </source>
</evidence>
<dbReference type="SUPFAM" id="SSF103190">
    <property type="entry name" value="Sensory domain-like"/>
    <property type="match status" value="1"/>
</dbReference>
<dbReference type="SUPFAM" id="SSF55073">
    <property type="entry name" value="Nucleotide cyclase"/>
    <property type="match status" value="1"/>
</dbReference>
<name>B3E243_TRIL1</name>
<evidence type="ECO:0000259" key="10">
    <source>
        <dbReference type="PROSITE" id="PS50887"/>
    </source>
</evidence>
<dbReference type="Gene3D" id="3.30.70.270">
    <property type="match status" value="1"/>
</dbReference>
<dbReference type="InterPro" id="IPR043128">
    <property type="entry name" value="Rev_trsase/Diguanyl_cyclase"/>
</dbReference>
<dbReference type="OrthoDB" id="9790367at2"/>
<dbReference type="PROSITE" id="PS50887">
    <property type="entry name" value="GGDEF"/>
    <property type="match status" value="1"/>
</dbReference>
<dbReference type="InterPro" id="IPR035965">
    <property type="entry name" value="PAS-like_dom_sf"/>
</dbReference>
<dbReference type="AlphaFoldDB" id="B3E243"/>
<dbReference type="GO" id="GO:0000160">
    <property type="term" value="P:phosphorelay signal transduction system"/>
    <property type="evidence" value="ECO:0007669"/>
    <property type="project" value="UniProtKB-KW"/>
</dbReference>
<comment type="subcellular location">
    <subcellularLocation>
        <location evidence="1">Membrane</location>
    </subcellularLocation>
</comment>
<dbReference type="eggNOG" id="COG3706">
    <property type="taxonomic scope" value="Bacteria"/>
</dbReference>
<keyword evidence="2" id="KW-0597">Phosphoprotein</keyword>
<dbReference type="CDD" id="cd00130">
    <property type="entry name" value="PAS"/>
    <property type="match status" value="1"/>
</dbReference>
<keyword evidence="6" id="KW-0067">ATP-binding</keyword>
<protein>
    <submittedName>
        <fullName evidence="11">Diguanylate cyclase with PAS/PAC sensor</fullName>
    </submittedName>
</protein>
<dbReference type="Pfam" id="PF14827">
    <property type="entry name" value="dCache_3"/>
    <property type="match status" value="1"/>
</dbReference>
<dbReference type="Pfam" id="PF00990">
    <property type="entry name" value="GGDEF"/>
    <property type="match status" value="1"/>
</dbReference>
<evidence type="ECO:0000259" key="8">
    <source>
        <dbReference type="PROSITE" id="PS50112"/>
    </source>
</evidence>